<sequence length="296" mass="33212">MTILVLLGAGASYGSEPVNGLNTPPLGDKLFGELCKLGGAASRVPSDIKKLFGKGFELGMAHFYERHSVLLQEFHRELSYYLSQFTPTNRSYYIKLLELLRGRDVIYSSLNYDMMLEEAVRMSGTNVVYNLNRRYDAERIIKPHGSINFWPDISTGMIRGCSFSGGGVAIETDVKVLDLPTSRKYCLLHDSLSPAISMYAKGKIVSVCPSYVEYQQNQFSEACRMASVIIILGVRVVAEDVHIWDSIRDSKAEVTYFGSDSDRLDLQKWVTKSKKTNMYFSSGYFEKALATIPLLI</sequence>
<name>A0A266LYP1_PSEFR</name>
<dbReference type="RefSeq" id="WP_095028364.1">
    <property type="nucleotide sequence ID" value="NZ_NQKL01000004.1"/>
</dbReference>
<evidence type="ECO:0008006" key="3">
    <source>
        <dbReference type="Google" id="ProtNLM"/>
    </source>
</evidence>
<evidence type="ECO:0000313" key="1">
    <source>
        <dbReference type="EMBL" id="OZY42532.1"/>
    </source>
</evidence>
<accession>A0A266LYP1</accession>
<reference evidence="1 2" key="1">
    <citation type="submission" date="2017-08" db="EMBL/GenBank/DDBJ databases">
        <title>Genomic and metabolic characterisation of spoilage-associated Pseudomonas species.</title>
        <authorList>
            <person name="Stanborough T."/>
            <person name="Fegan N."/>
            <person name="Powell S.M."/>
            <person name="Singh T."/>
            <person name="Tamplin M.L."/>
            <person name="Chandry P.S."/>
        </authorList>
    </citation>
    <scope>NUCLEOTIDE SEQUENCE [LARGE SCALE GENOMIC DNA]</scope>
    <source>
        <strain evidence="1 2">F1820</strain>
    </source>
</reference>
<proteinExistence type="predicted"/>
<evidence type="ECO:0000313" key="2">
    <source>
        <dbReference type="Proteomes" id="UP000216113"/>
    </source>
</evidence>
<dbReference type="EMBL" id="NQKL01000004">
    <property type="protein sequence ID" value="OZY42532.1"/>
    <property type="molecule type" value="Genomic_DNA"/>
</dbReference>
<comment type="caution">
    <text evidence="1">The sequence shown here is derived from an EMBL/GenBank/DDBJ whole genome shotgun (WGS) entry which is preliminary data.</text>
</comment>
<dbReference type="AlphaFoldDB" id="A0A266LYP1"/>
<organism evidence="1 2">
    <name type="scientific">Pseudomonas fragi</name>
    <dbReference type="NCBI Taxonomy" id="296"/>
    <lineage>
        <taxon>Bacteria</taxon>
        <taxon>Pseudomonadati</taxon>
        <taxon>Pseudomonadota</taxon>
        <taxon>Gammaproteobacteria</taxon>
        <taxon>Pseudomonadales</taxon>
        <taxon>Pseudomonadaceae</taxon>
        <taxon>Pseudomonas</taxon>
    </lineage>
</organism>
<dbReference type="Proteomes" id="UP000216113">
    <property type="component" value="Unassembled WGS sequence"/>
</dbReference>
<protein>
    <recommendedName>
        <fullName evidence="3">SIR2-like domain-containing protein</fullName>
    </recommendedName>
</protein>
<gene>
    <name evidence="1" type="ORF">CJF43_05780</name>
</gene>